<dbReference type="EMBL" id="JAJDKQ010000051">
    <property type="protein sequence ID" value="MCB8563248.1"/>
    <property type="molecule type" value="Genomic_DNA"/>
</dbReference>
<name>A0AAW4VND8_9FIRM</name>
<sequence>MISVYIFKKIFIKTGNDQITTLTSLENVSTIEKKDQWIEVFLRHEIDNQSLLTYCQYHGIHVLKIDE</sequence>
<evidence type="ECO:0008006" key="3">
    <source>
        <dbReference type="Google" id="ProtNLM"/>
    </source>
</evidence>
<gene>
    <name evidence="1" type="ORF">LJD74_14765</name>
</gene>
<organism evidence="1 2">
    <name type="scientific">Faecalibacillus intestinalis</name>
    <dbReference type="NCBI Taxonomy" id="1982626"/>
    <lineage>
        <taxon>Bacteria</taxon>
        <taxon>Bacillati</taxon>
        <taxon>Bacillota</taxon>
        <taxon>Erysipelotrichia</taxon>
        <taxon>Erysipelotrichales</taxon>
        <taxon>Coprobacillaceae</taxon>
        <taxon>Faecalibacillus</taxon>
    </lineage>
</organism>
<dbReference type="AlphaFoldDB" id="A0AAW4VND8"/>
<dbReference type="Proteomes" id="UP001197827">
    <property type="component" value="Unassembled WGS sequence"/>
</dbReference>
<reference evidence="1" key="1">
    <citation type="submission" date="2021-10" db="EMBL/GenBank/DDBJ databases">
        <title>Collection of gut derived symbiotic bacterial strains cultured from healthy donors.</title>
        <authorList>
            <person name="Lin H."/>
            <person name="Littmann E."/>
            <person name="Kohout C."/>
            <person name="Pamer E.G."/>
        </authorList>
    </citation>
    <scope>NUCLEOTIDE SEQUENCE</scope>
    <source>
        <strain evidence="1">DFI.5.2</strain>
    </source>
</reference>
<evidence type="ECO:0000313" key="2">
    <source>
        <dbReference type="Proteomes" id="UP001197827"/>
    </source>
</evidence>
<protein>
    <recommendedName>
        <fullName evidence="3">Transposase</fullName>
    </recommendedName>
</protein>
<proteinExistence type="predicted"/>
<evidence type="ECO:0000313" key="1">
    <source>
        <dbReference type="EMBL" id="MCB8563248.1"/>
    </source>
</evidence>
<accession>A0AAW4VND8</accession>
<comment type="caution">
    <text evidence="1">The sequence shown here is derived from an EMBL/GenBank/DDBJ whole genome shotgun (WGS) entry which is preliminary data.</text>
</comment>
<dbReference type="RefSeq" id="WP_139938967.1">
    <property type="nucleotide sequence ID" value="NZ_JAJDKQ010000051.1"/>
</dbReference>